<organism evidence="8 9">
    <name type="scientific">Sphingomonas crocodyli</name>
    <dbReference type="NCBI Taxonomy" id="1979270"/>
    <lineage>
        <taxon>Bacteria</taxon>
        <taxon>Pseudomonadati</taxon>
        <taxon>Pseudomonadota</taxon>
        <taxon>Alphaproteobacteria</taxon>
        <taxon>Sphingomonadales</taxon>
        <taxon>Sphingomonadaceae</taxon>
        <taxon>Sphingomonas</taxon>
    </lineage>
</organism>
<evidence type="ECO:0000256" key="2">
    <source>
        <dbReference type="ARBA" id="ARBA00011255"/>
    </source>
</evidence>
<name>A0A437M8R0_9SPHN</name>
<comment type="similarity">
    <text evidence="1 5">Belongs to the FliD family.</text>
</comment>
<dbReference type="GO" id="GO:0007155">
    <property type="term" value="P:cell adhesion"/>
    <property type="evidence" value="ECO:0007669"/>
    <property type="project" value="InterPro"/>
</dbReference>
<feature type="domain" description="Flagellar hook-associated protein 2 N-terminal" evidence="6">
    <location>
        <begin position="16"/>
        <end position="114"/>
    </location>
</feature>
<evidence type="ECO:0000313" key="9">
    <source>
        <dbReference type="Proteomes" id="UP000282971"/>
    </source>
</evidence>
<accession>A0A437M8R0</accession>
<dbReference type="Pfam" id="PF02465">
    <property type="entry name" value="FliD_N"/>
    <property type="match status" value="1"/>
</dbReference>
<protein>
    <recommendedName>
        <fullName evidence="5">Flagellar hook-associated protein 2</fullName>
        <shortName evidence="5">HAP2</shortName>
    </recommendedName>
    <alternativeName>
        <fullName evidence="5">Flagellar cap protein</fullName>
    </alternativeName>
</protein>
<keyword evidence="8" id="KW-0969">Cilium</keyword>
<evidence type="ECO:0000256" key="1">
    <source>
        <dbReference type="ARBA" id="ARBA00009764"/>
    </source>
</evidence>
<dbReference type="Proteomes" id="UP000282971">
    <property type="component" value="Unassembled WGS sequence"/>
</dbReference>
<gene>
    <name evidence="8" type="ORF">EOD43_08925</name>
</gene>
<sequence>MVTAVGSSILTSLGASSLDTASLVDQLATAAIANKTAALTKKETANTTKISDLANAINTITTFSSSLASLISGGSLYTQPTSSNTSLVQVSAVAGARLSGLSATIEVKNLATAQTMTSAPLAGSNATIGEGTLQLKVGDKTATIKIDSTNNTAAGLAKAIKDANLGVSASLVTDSTGTRLVVKGQTGEANAFSLTKLTGDDAGIGRFTYDPTTYDADNVTGLKLQQEAVDAELIVDGVAVSKASNSFSDVIEGVKIDLQGAAPGTTVSIGANQPTDAIKQAMSDIVDAYNEARATLKKMTGTDGSLRSDPGIRALMTQLSQLTTTKLTYPVDPSSPSTLAEIGIKTNRDGTLTLDTARLNTVMTSNPEAVEAMFNPGQRSSNPLIQITSPIGKTPGGVYTITNVKAATSNTAASATIDGQAMLPSGSDSVQSSFFAASAGLVFKPLGDVASATISIDLGIGGALEAIKTRLTASSGALTASQNSLDTEKKSISDAKEKLAAKDTAYREQLTKQYTTLQTALRAYSSTQSYLTQQIDQWNKSD</sequence>
<comment type="subcellular location">
    <subcellularLocation>
        <location evidence="5">Secreted</location>
    </subcellularLocation>
    <subcellularLocation>
        <location evidence="5">Bacterial flagellum</location>
    </subcellularLocation>
</comment>
<keyword evidence="8" id="KW-0966">Cell projection</keyword>
<dbReference type="Pfam" id="PF07195">
    <property type="entry name" value="FliD_C"/>
    <property type="match status" value="1"/>
</dbReference>
<dbReference type="RefSeq" id="WP_127743114.1">
    <property type="nucleotide sequence ID" value="NZ_SACN01000001.1"/>
</dbReference>
<keyword evidence="9" id="KW-1185">Reference proteome</keyword>
<dbReference type="OrthoDB" id="7388356at2"/>
<feature type="domain" description="Flagellar hook-associated protein 2 C-terminal" evidence="7">
    <location>
        <begin position="228"/>
        <end position="524"/>
    </location>
</feature>
<dbReference type="EMBL" id="SACN01000001">
    <property type="protein sequence ID" value="RVT93966.1"/>
    <property type="molecule type" value="Genomic_DNA"/>
</dbReference>
<dbReference type="InterPro" id="IPR010809">
    <property type="entry name" value="FliD_C"/>
</dbReference>
<dbReference type="PANTHER" id="PTHR30288">
    <property type="entry name" value="FLAGELLAR CAP/ASSEMBLY PROTEIN FLID"/>
    <property type="match status" value="1"/>
</dbReference>
<comment type="caution">
    <text evidence="8">The sequence shown here is derived from an EMBL/GenBank/DDBJ whole genome shotgun (WGS) entry which is preliminary data.</text>
</comment>
<dbReference type="InterPro" id="IPR003481">
    <property type="entry name" value="FliD_N"/>
</dbReference>
<evidence type="ECO:0000259" key="7">
    <source>
        <dbReference type="Pfam" id="PF07195"/>
    </source>
</evidence>
<evidence type="ECO:0000256" key="3">
    <source>
        <dbReference type="ARBA" id="ARBA00023054"/>
    </source>
</evidence>
<reference evidence="8 9" key="1">
    <citation type="submission" date="2019-01" db="EMBL/GenBank/DDBJ databases">
        <authorList>
            <person name="Chen W.-M."/>
        </authorList>
    </citation>
    <scope>NUCLEOTIDE SEQUENCE [LARGE SCALE GENOMIC DNA]</scope>
    <source>
        <strain evidence="8 9">CCP-7</strain>
    </source>
</reference>
<evidence type="ECO:0000259" key="6">
    <source>
        <dbReference type="Pfam" id="PF02465"/>
    </source>
</evidence>
<dbReference type="GO" id="GO:0009424">
    <property type="term" value="C:bacterial-type flagellum hook"/>
    <property type="evidence" value="ECO:0007669"/>
    <property type="project" value="UniProtKB-UniRule"/>
</dbReference>
<dbReference type="InterPro" id="IPR040026">
    <property type="entry name" value="FliD"/>
</dbReference>
<comment type="subunit">
    <text evidence="2 5">Homopentamer.</text>
</comment>
<dbReference type="GO" id="GO:0009421">
    <property type="term" value="C:bacterial-type flagellum filament cap"/>
    <property type="evidence" value="ECO:0007669"/>
    <property type="project" value="InterPro"/>
</dbReference>
<dbReference type="AlphaFoldDB" id="A0A437M8R0"/>
<evidence type="ECO:0000313" key="8">
    <source>
        <dbReference type="EMBL" id="RVT93966.1"/>
    </source>
</evidence>
<proteinExistence type="inferred from homology"/>
<dbReference type="PANTHER" id="PTHR30288:SF0">
    <property type="entry name" value="FLAGELLAR HOOK-ASSOCIATED PROTEIN 2"/>
    <property type="match status" value="1"/>
</dbReference>
<keyword evidence="5" id="KW-0964">Secreted</keyword>
<keyword evidence="4 5" id="KW-0975">Bacterial flagellum</keyword>
<keyword evidence="8" id="KW-0282">Flagellum</keyword>
<keyword evidence="3" id="KW-0175">Coiled coil</keyword>
<comment type="function">
    <text evidence="5">Required for morphogenesis and for the elongation of the flagellar filament by facilitating polymerization of the flagellin monomers at the tip of growing filament. Forms a capping structure, which prevents flagellin subunits (transported through the central channel of the flagellum) from leaking out without polymerization at the distal end.</text>
</comment>
<dbReference type="GO" id="GO:0005576">
    <property type="term" value="C:extracellular region"/>
    <property type="evidence" value="ECO:0007669"/>
    <property type="project" value="UniProtKB-SubCell"/>
</dbReference>
<evidence type="ECO:0000256" key="5">
    <source>
        <dbReference type="RuleBase" id="RU362066"/>
    </source>
</evidence>
<dbReference type="GO" id="GO:0071973">
    <property type="term" value="P:bacterial-type flagellum-dependent cell motility"/>
    <property type="evidence" value="ECO:0007669"/>
    <property type="project" value="TreeGrafter"/>
</dbReference>
<evidence type="ECO:0000256" key="4">
    <source>
        <dbReference type="ARBA" id="ARBA00023143"/>
    </source>
</evidence>